<dbReference type="PANTHER" id="PTHR48078:SF2">
    <property type="entry name" value="CATABOLIC L-SERINE_THREONINE DEHYDRATASE"/>
    <property type="match status" value="1"/>
</dbReference>
<keyword evidence="4" id="KW-0663">Pyridoxal phosphate</keyword>
<dbReference type="SUPFAM" id="SSF53686">
    <property type="entry name" value="Tryptophan synthase beta subunit-like PLP-dependent enzymes"/>
    <property type="match status" value="1"/>
</dbReference>
<dbReference type="GO" id="GO:0006565">
    <property type="term" value="P:L-serine catabolic process"/>
    <property type="evidence" value="ECO:0007669"/>
    <property type="project" value="TreeGrafter"/>
</dbReference>
<feature type="domain" description="Tryptophan synthase beta chain-like PALP" evidence="7">
    <location>
        <begin position="4"/>
        <end position="289"/>
    </location>
</feature>
<proteinExistence type="inferred from homology"/>
<protein>
    <recommendedName>
        <fullName evidence="3">L-serine ammonia-lyase</fullName>
        <ecNumber evidence="3">4.3.1.17</ecNumber>
    </recommendedName>
</protein>
<dbReference type="InterPro" id="IPR050147">
    <property type="entry name" value="Ser/Thr_Dehydratase"/>
</dbReference>
<evidence type="ECO:0000313" key="9">
    <source>
        <dbReference type="Proteomes" id="UP000197535"/>
    </source>
</evidence>
<dbReference type="OrthoDB" id="9811476at2"/>
<evidence type="ECO:0000256" key="5">
    <source>
        <dbReference type="ARBA" id="ARBA00023239"/>
    </source>
</evidence>
<dbReference type="GO" id="GO:0004794">
    <property type="term" value="F:threonine deaminase activity"/>
    <property type="evidence" value="ECO:0007669"/>
    <property type="project" value="TreeGrafter"/>
</dbReference>
<evidence type="ECO:0000256" key="4">
    <source>
        <dbReference type="ARBA" id="ARBA00022898"/>
    </source>
</evidence>
<dbReference type="GO" id="GO:0006567">
    <property type="term" value="P:L-threonine catabolic process"/>
    <property type="evidence" value="ECO:0007669"/>
    <property type="project" value="TreeGrafter"/>
</dbReference>
<organism evidence="8 9">
    <name type="scientific">Noviherbaspirillum denitrificans</name>
    <dbReference type="NCBI Taxonomy" id="1968433"/>
    <lineage>
        <taxon>Bacteria</taxon>
        <taxon>Pseudomonadati</taxon>
        <taxon>Pseudomonadota</taxon>
        <taxon>Betaproteobacteria</taxon>
        <taxon>Burkholderiales</taxon>
        <taxon>Oxalobacteraceae</taxon>
        <taxon>Noviherbaspirillum</taxon>
    </lineage>
</organism>
<dbReference type="AlphaFoldDB" id="A0A254T9M3"/>
<comment type="caution">
    <text evidence="8">The sequence shown here is derived from an EMBL/GenBank/DDBJ whole genome shotgun (WGS) entry which is preliminary data.</text>
</comment>
<dbReference type="InterPro" id="IPR000634">
    <property type="entry name" value="Ser/Thr_deHydtase_PyrdxlP-BS"/>
</dbReference>
<dbReference type="Pfam" id="PF00291">
    <property type="entry name" value="PALP"/>
    <property type="match status" value="1"/>
</dbReference>
<dbReference type="PROSITE" id="PS00165">
    <property type="entry name" value="DEHYDRATASE_SER_THR"/>
    <property type="match status" value="1"/>
</dbReference>
<comment type="similarity">
    <text evidence="2">Belongs to the serine/threonine dehydratase family.</text>
</comment>
<evidence type="ECO:0000256" key="1">
    <source>
        <dbReference type="ARBA" id="ARBA00001933"/>
    </source>
</evidence>
<dbReference type="Proteomes" id="UP000197535">
    <property type="component" value="Unassembled WGS sequence"/>
</dbReference>
<evidence type="ECO:0000259" key="7">
    <source>
        <dbReference type="Pfam" id="PF00291"/>
    </source>
</evidence>
<dbReference type="Gene3D" id="3.40.50.1100">
    <property type="match status" value="2"/>
</dbReference>
<comment type="catalytic activity">
    <reaction evidence="6">
        <text>L-serine = pyruvate + NH4(+)</text>
        <dbReference type="Rhea" id="RHEA:19169"/>
        <dbReference type="ChEBI" id="CHEBI:15361"/>
        <dbReference type="ChEBI" id="CHEBI:28938"/>
        <dbReference type="ChEBI" id="CHEBI:33384"/>
        <dbReference type="EC" id="4.3.1.17"/>
    </reaction>
</comment>
<dbReference type="InterPro" id="IPR036052">
    <property type="entry name" value="TrpB-like_PALP_sf"/>
</dbReference>
<dbReference type="GO" id="GO:0003941">
    <property type="term" value="F:L-serine ammonia-lyase activity"/>
    <property type="evidence" value="ECO:0007669"/>
    <property type="project" value="UniProtKB-EC"/>
</dbReference>
<evidence type="ECO:0000256" key="3">
    <source>
        <dbReference type="ARBA" id="ARBA00012093"/>
    </source>
</evidence>
<comment type="cofactor">
    <cofactor evidence="1">
        <name>pyridoxal 5'-phosphate</name>
        <dbReference type="ChEBI" id="CHEBI:597326"/>
    </cofactor>
</comment>
<dbReference type="RefSeq" id="WP_088706247.1">
    <property type="nucleotide sequence ID" value="NZ_LSTO01000001.1"/>
</dbReference>
<dbReference type="GO" id="GO:0030170">
    <property type="term" value="F:pyridoxal phosphate binding"/>
    <property type="evidence" value="ECO:0007669"/>
    <property type="project" value="InterPro"/>
</dbReference>
<sequence>MPIHIQTPLIESDAFSTPDQRIWLKLEALQPSGSFKLRGVGHACEVHAARGAHRLLSSSGGNAGLAVAYAGQRLGLPVVVVVPESTREWPKMLIRRQGAEVVVHGKSWMEANAYLMAMRLPTDAFIHPFDDPLLWEGHATMIAEAASQGPKPDVVVLSVGGGGLMCGVLHGMHAIGWQDVPLVAVETTGSHSLNAAIAAGNLVTLEAITSIATSLGARQVSKRAFEWTKQHEVIATTVSDDDAVRACLDIADEHRLIVEPACGAAVAAAMQRNVDVLCTAANVLIILCGGTSTRYSDLQAFAFPSPKTTSSR</sequence>
<dbReference type="EC" id="4.3.1.17" evidence="3"/>
<keyword evidence="5" id="KW-0456">Lyase</keyword>
<evidence type="ECO:0000256" key="6">
    <source>
        <dbReference type="ARBA" id="ARBA00049406"/>
    </source>
</evidence>
<dbReference type="PANTHER" id="PTHR48078">
    <property type="entry name" value="THREONINE DEHYDRATASE, MITOCHONDRIAL-RELATED"/>
    <property type="match status" value="1"/>
</dbReference>
<dbReference type="InterPro" id="IPR001926">
    <property type="entry name" value="TrpB-like_PALP"/>
</dbReference>
<gene>
    <name evidence="8" type="ORF">AYR66_07285</name>
</gene>
<name>A0A254T9M3_9BURK</name>
<evidence type="ECO:0000256" key="2">
    <source>
        <dbReference type="ARBA" id="ARBA00010869"/>
    </source>
</evidence>
<dbReference type="EMBL" id="LSTO01000001">
    <property type="protein sequence ID" value="OWW19334.1"/>
    <property type="molecule type" value="Genomic_DNA"/>
</dbReference>
<evidence type="ECO:0000313" key="8">
    <source>
        <dbReference type="EMBL" id="OWW19334.1"/>
    </source>
</evidence>
<keyword evidence="9" id="KW-1185">Reference proteome</keyword>
<reference evidence="8 9" key="1">
    <citation type="submission" date="2016-02" db="EMBL/GenBank/DDBJ databases">
        <authorList>
            <person name="Wen L."/>
            <person name="He K."/>
            <person name="Yang H."/>
        </authorList>
    </citation>
    <scope>NUCLEOTIDE SEQUENCE [LARGE SCALE GENOMIC DNA]</scope>
    <source>
        <strain evidence="8 9">TSA40</strain>
    </source>
</reference>
<dbReference type="GO" id="GO:0009097">
    <property type="term" value="P:isoleucine biosynthetic process"/>
    <property type="evidence" value="ECO:0007669"/>
    <property type="project" value="TreeGrafter"/>
</dbReference>
<accession>A0A254T9M3</accession>